<dbReference type="Proteomes" id="UP000007564">
    <property type="component" value="Chromosome"/>
</dbReference>
<keyword evidence="1" id="KW-0472">Membrane</keyword>
<dbReference type="HOGENOM" id="CLU_212792_0_1_4"/>
<accession>A0A0C6P1D9</accession>
<keyword evidence="1" id="KW-1133">Transmembrane helix</keyword>
<dbReference type="NCBIfam" id="NF038354">
    <property type="entry name" value="trnsprt_adja_43"/>
    <property type="match status" value="1"/>
</dbReference>
<feature type="transmembrane region" description="Helical" evidence="1">
    <location>
        <begin position="6"/>
        <end position="26"/>
    </location>
</feature>
<proteinExistence type="predicted"/>
<keyword evidence="1" id="KW-0812">Transmembrane</keyword>
<reference evidence="2 3" key="1">
    <citation type="journal article" date="2012" name="BMC Genomics">
        <title>Comparative genomics of the classical Bordetella subspecies: the evolution and exchange of virulence-associated diversity amongst closely related pathogens.</title>
        <authorList>
            <person name="Park J."/>
            <person name="Zhang Y."/>
            <person name="Buboltz A.M."/>
            <person name="Zhang X."/>
            <person name="Schuster S.C."/>
            <person name="Ahuja U."/>
            <person name="Liu M."/>
            <person name="Miller J.F."/>
            <person name="Sebaihia M."/>
            <person name="Bentley S.D."/>
            <person name="Parkhill J."/>
            <person name="Harvill E.T."/>
        </authorList>
    </citation>
    <scope>NUCLEOTIDE SEQUENCE [LARGE SCALE GENOMIC DNA]</scope>
    <source>
        <strain evidence="2 3">253</strain>
    </source>
</reference>
<gene>
    <name evidence="2" type="ORF">BN112_0494</name>
</gene>
<dbReference type="EMBL" id="HE965806">
    <property type="protein sequence ID" value="CCJ52412.1"/>
    <property type="molecule type" value="Genomic_DNA"/>
</dbReference>
<dbReference type="KEGG" id="bbh:BN112_0494"/>
<evidence type="ECO:0000313" key="3">
    <source>
        <dbReference type="Proteomes" id="UP000007564"/>
    </source>
</evidence>
<dbReference type="RefSeq" id="WP_003811651.1">
    <property type="nucleotide sequence ID" value="NC_019382.1"/>
</dbReference>
<name>A0A0C6P1D9_BORBO</name>
<protein>
    <submittedName>
        <fullName evidence="2">Putative membrane protein</fullName>
    </submittedName>
</protein>
<dbReference type="GeneID" id="69603796"/>
<evidence type="ECO:0000313" key="2">
    <source>
        <dbReference type="EMBL" id="CCJ52412.1"/>
    </source>
</evidence>
<dbReference type="AlphaFoldDB" id="A0A0C6P1D9"/>
<evidence type="ECO:0000256" key="1">
    <source>
        <dbReference type="SAM" id="Phobius"/>
    </source>
</evidence>
<organism evidence="2 3">
    <name type="scientific">Bordetella bronchiseptica 253</name>
    <dbReference type="NCBI Taxonomy" id="568707"/>
    <lineage>
        <taxon>Bacteria</taxon>
        <taxon>Pseudomonadati</taxon>
        <taxon>Pseudomonadota</taxon>
        <taxon>Betaproteobacteria</taxon>
        <taxon>Burkholderiales</taxon>
        <taxon>Alcaligenaceae</taxon>
        <taxon>Bordetella</taxon>
    </lineage>
</organism>
<sequence>MLLTLYFLAWPVVSAAVLLVLIVTLWRDIRDARATGKSMI</sequence>
<dbReference type="InterPro" id="IPR049820">
    <property type="entry name" value="Trnsprt_adja_ssu-like"/>
</dbReference>